<dbReference type="InterPro" id="IPR018845">
    <property type="entry name" value="Initiator-bd"/>
</dbReference>
<protein>
    <recommendedName>
        <fullName evidence="2">Initiator binding domain-containing protein</fullName>
    </recommendedName>
</protein>
<dbReference type="RefSeq" id="XP_001320494.1">
    <property type="nucleotide sequence ID" value="XM_001320459.1"/>
</dbReference>
<reference evidence="3" key="1">
    <citation type="submission" date="2006-10" db="EMBL/GenBank/DDBJ databases">
        <authorList>
            <person name="Amadeo P."/>
            <person name="Zhao Q."/>
            <person name="Wortman J."/>
            <person name="Fraser-Liggett C."/>
            <person name="Carlton J."/>
        </authorList>
    </citation>
    <scope>NUCLEOTIDE SEQUENCE</scope>
    <source>
        <strain evidence="3">G3</strain>
    </source>
</reference>
<dbReference type="InParanoid" id="A2EGI8"/>
<keyword evidence="4" id="KW-1185">Reference proteome</keyword>
<dbReference type="KEGG" id="tva:4766169"/>
<dbReference type="Proteomes" id="UP000001542">
    <property type="component" value="Unassembled WGS sequence"/>
</dbReference>
<sequence>MSEISAQPKYIEMLSEADRKEYNNLRSMLSSNVVRNRRGKRVETFAEILTAIKNFCIKGDGDDWKRCLVCGVCWLPAGIAINNRQFQILIDKCKSSINGSLQRMGYGTIQSRQESIKLLSESIPLLAQNYPEAREWSVRQYIAATPQPSNPSTQFKLIPQFNSPAPQIPNANNVMHMPTQQFYEQLPPQPQQEPPEDPYDPNNDFGNFSMDPNYNPFDEYDPYSLEQTFPISSKAQE</sequence>
<feature type="region of interest" description="Disordered" evidence="1">
    <location>
        <begin position="185"/>
        <end position="237"/>
    </location>
</feature>
<name>A2EGI8_TRIV3</name>
<dbReference type="Pfam" id="PF10416">
    <property type="entry name" value="IBD"/>
    <property type="match status" value="1"/>
</dbReference>
<reference evidence="3" key="2">
    <citation type="journal article" date="2007" name="Science">
        <title>Draft genome sequence of the sexually transmitted pathogen Trichomonas vaginalis.</title>
        <authorList>
            <person name="Carlton J.M."/>
            <person name="Hirt R.P."/>
            <person name="Silva J.C."/>
            <person name="Delcher A.L."/>
            <person name="Schatz M."/>
            <person name="Zhao Q."/>
            <person name="Wortman J.R."/>
            <person name="Bidwell S.L."/>
            <person name="Alsmark U.C.M."/>
            <person name="Besteiro S."/>
            <person name="Sicheritz-Ponten T."/>
            <person name="Noel C.J."/>
            <person name="Dacks J.B."/>
            <person name="Foster P.G."/>
            <person name="Simillion C."/>
            <person name="Van de Peer Y."/>
            <person name="Miranda-Saavedra D."/>
            <person name="Barton G.J."/>
            <person name="Westrop G.D."/>
            <person name="Mueller S."/>
            <person name="Dessi D."/>
            <person name="Fiori P.L."/>
            <person name="Ren Q."/>
            <person name="Paulsen I."/>
            <person name="Zhang H."/>
            <person name="Bastida-Corcuera F.D."/>
            <person name="Simoes-Barbosa A."/>
            <person name="Brown M.T."/>
            <person name="Hayes R.D."/>
            <person name="Mukherjee M."/>
            <person name="Okumura C.Y."/>
            <person name="Schneider R."/>
            <person name="Smith A.J."/>
            <person name="Vanacova S."/>
            <person name="Villalvazo M."/>
            <person name="Haas B.J."/>
            <person name="Pertea M."/>
            <person name="Feldblyum T.V."/>
            <person name="Utterback T.R."/>
            <person name="Shu C.L."/>
            <person name="Osoegawa K."/>
            <person name="de Jong P.J."/>
            <person name="Hrdy I."/>
            <person name="Horvathova L."/>
            <person name="Zubacova Z."/>
            <person name="Dolezal P."/>
            <person name="Malik S.B."/>
            <person name="Logsdon J.M. Jr."/>
            <person name="Henze K."/>
            <person name="Gupta A."/>
            <person name="Wang C.C."/>
            <person name="Dunne R.L."/>
            <person name="Upcroft J.A."/>
            <person name="Upcroft P."/>
            <person name="White O."/>
            <person name="Salzberg S.L."/>
            <person name="Tang P."/>
            <person name="Chiu C.-H."/>
            <person name="Lee Y.-S."/>
            <person name="Embley T.M."/>
            <person name="Coombs G.H."/>
            <person name="Mottram J.C."/>
            <person name="Tachezy J."/>
            <person name="Fraser-Liggett C.M."/>
            <person name="Johnson P.J."/>
        </authorList>
    </citation>
    <scope>NUCLEOTIDE SEQUENCE [LARGE SCALE GENOMIC DNA]</scope>
    <source>
        <strain evidence="3">G3</strain>
    </source>
</reference>
<dbReference type="VEuPathDB" id="TrichDB:TVAGG3_0675230"/>
<organism evidence="3 4">
    <name type="scientific">Trichomonas vaginalis (strain ATCC PRA-98 / G3)</name>
    <dbReference type="NCBI Taxonomy" id="412133"/>
    <lineage>
        <taxon>Eukaryota</taxon>
        <taxon>Metamonada</taxon>
        <taxon>Parabasalia</taxon>
        <taxon>Trichomonadida</taxon>
        <taxon>Trichomonadidae</taxon>
        <taxon>Trichomonas</taxon>
    </lineage>
</organism>
<accession>A2EGI8</accession>
<proteinExistence type="predicted"/>
<evidence type="ECO:0000313" key="4">
    <source>
        <dbReference type="Proteomes" id="UP000001542"/>
    </source>
</evidence>
<dbReference type="SMR" id="A2EGI8"/>
<evidence type="ECO:0000256" key="1">
    <source>
        <dbReference type="SAM" id="MobiDB-lite"/>
    </source>
</evidence>
<feature type="domain" description="Initiator binding" evidence="2">
    <location>
        <begin position="17"/>
        <end position="141"/>
    </location>
</feature>
<dbReference type="OrthoDB" id="10493306at2759"/>
<feature type="compositionally biased region" description="Polar residues" evidence="1">
    <location>
        <begin position="225"/>
        <end position="237"/>
    </location>
</feature>
<evidence type="ECO:0000259" key="2">
    <source>
        <dbReference type="Pfam" id="PF10416"/>
    </source>
</evidence>
<dbReference type="AlphaFoldDB" id="A2EGI8"/>
<dbReference type="VEuPathDB" id="TrichDB:TVAG_404390"/>
<evidence type="ECO:0000313" key="3">
    <source>
        <dbReference type="EMBL" id="EAY08271.1"/>
    </source>
</evidence>
<gene>
    <name evidence="3" type="ORF">TVAG_404390</name>
</gene>
<dbReference type="EMBL" id="DS113382">
    <property type="protein sequence ID" value="EAY08271.1"/>
    <property type="molecule type" value="Genomic_DNA"/>
</dbReference>